<dbReference type="EMBL" id="JAVDQX010000003">
    <property type="protein sequence ID" value="MDR6459890.1"/>
    <property type="molecule type" value="Genomic_DNA"/>
</dbReference>
<name>A0ACC6J9Z3_9FLAO</name>
<dbReference type="Proteomes" id="UP001184833">
    <property type="component" value="Unassembled WGS sequence"/>
</dbReference>
<protein>
    <submittedName>
        <fullName evidence="1">Uncharacterized protein</fullName>
    </submittedName>
</protein>
<proteinExistence type="predicted"/>
<evidence type="ECO:0000313" key="2">
    <source>
        <dbReference type="Proteomes" id="UP001184833"/>
    </source>
</evidence>
<keyword evidence="2" id="KW-1185">Reference proteome</keyword>
<gene>
    <name evidence="1" type="ORF">J2786_003013</name>
</gene>
<comment type="caution">
    <text evidence="1">The sequence shown here is derived from an EMBL/GenBank/DDBJ whole genome shotgun (WGS) entry which is preliminary data.</text>
</comment>
<sequence>MITETALLGGFLFDKYYSFEQQSLSKERPLYVYSDGMGNSERRVHFKNIGM</sequence>
<organism evidence="1 2">
    <name type="scientific">Chryseobacterium vietnamense</name>
    <dbReference type="NCBI Taxonomy" id="866785"/>
    <lineage>
        <taxon>Bacteria</taxon>
        <taxon>Pseudomonadati</taxon>
        <taxon>Bacteroidota</taxon>
        <taxon>Flavobacteriia</taxon>
        <taxon>Flavobacteriales</taxon>
        <taxon>Weeksellaceae</taxon>
        <taxon>Chryseobacterium group</taxon>
        <taxon>Chryseobacterium</taxon>
    </lineage>
</organism>
<evidence type="ECO:0000313" key="1">
    <source>
        <dbReference type="EMBL" id="MDR6459890.1"/>
    </source>
</evidence>
<reference evidence="1" key="1">
    <citation type="submission" date="2023-07" db="EMBL/GenBank/DDBJ databases">
        <title>Sorghum-associated microbial communities from plants grown in Nebraska, USA.</title>
        <authorList>
            <person name="Schachtman D."/>
        </authorList>
    </citation>
    <scope>NUCLEOTIDE SEQUENCE</scope>
    <source>
        <strain evidence="1">DS2329</strain>
    </source>
</reference>
<accession>A0ACC6J9Z3</accession>